<keyword evidence="2" id="KW-1133">Transmembrane helix</keyword>
<name>A0A168RZ71_ABSGL</name>
<gene>
    <name evidence="3" type="primary">ABSGL_13230.1 scaffold 13659</name>
</gene>
<evidence type="ECO:0000313" key="3">
    <source>
        <dbReference type="EMBL" id="SAM07587.1"/>
    </source>
</evidence>
<dbReference type="Proteomes" id="UP000078561">
    <property type="component" value="Unassembled WGS sequence"/>
</dbReference>
<evidence type="ECO:0000256" key="2">
    <source>
        <dbReference type="SAM" id="Phobius"/>
    </source>
</evidence>
<feature type="transmembrane region" description="Helical" evidence="2">
    <location>
        <begin position="6"/>
        <end position="24"/>
    </location>
</feature>
<dbReference type="AlphaFoldDB" id="A0A168RZ71"/>
<keyword evidence="4" id="KW-1185">Reference proteome</keyword>
<feature type="transmembrane region" description="Helical" evidence="2">
    <location>
        <begin position="36"/>
        <end position="62"/>
    </location>
</feature>
<proteinExistence type="predicted"/>
<organism evidence="3">
    <name type="scientific">Absidia glauca</name>
    <name type="common">Pin mould</name>
    <dbReference type="NCBI Taxonomy" id="4829"/>
    <lineage>
        <taxon>Eukaryota</taxon>
        <taxon>Fungi</taxon>
        <taxon>Fungi incertae sedis</taxon>
        <taxon>Mucoromycota</taxon>
        <taxon>Mucoromycotina</taxon>
        <taxon>Mucoromycetes</taxon>
        <taxon>Mucorales</taxon>
        <taxon>Cunninghamellaceae</taxon>
        <taxon>Absidia</taxon>
    </lineage>
</organism>
<sequence>MAPWRLKGLWLGVVYSVEGIYLVLQNPALRRKQHLRIFLQLSILSFMLTGFAQILVGLPIHLLRLFFWTLSPTFLQDHHTVNATLTVSHTTLHDLISALPFALLLFMRYVYPQPLDNLFMESLAFVDKQYHQGNRAASPSKQLKRDHDTKRSRMQHKTPSNEPTFSQRLVMQKKRTRHWQNLKDSSARTWKKVRLGLLLGVLSMVPFFGTFVFPAAGAFATFKSLGRTQGFLVGVCFLCLPSWLTAFIIRGLLSMRVLMRELMEPYFSRMGMTHKEKRRWFDSRRDILFGFSVIAYLLIQTIPIFNFLAYGVIQASASYMVLVTEPLPMPPAPVVKKPRPSIE</sequence>
<dbReference type="EMBL" id="LT554760">
    <property type="protein sequence ID" value="SAM07587.1"/>
    <property type="molecule type" value="Genomic_DNA"/>
</dbReference>
<feature type="compositionally biased region" description="Polar residues" evidence="1">
    <location>
        <begin position="157"/>
        <end position="167"/>
    </location>
</feature>
<dbReference type="InParanoid" id="A0A168RZ71"/>
<feature type="region of interest" description="Disordered" evidence="1">
    <location>
        <begin position="134"/>
        <end position="167"/>
    </location>
</feature>
<feature type="transmembrane region" description="Helical" evidence="2">
    <location>
        <begin position="195"/>
        <end position="219"/>
    </location>
</feature>
<keyword evidence="2" id="KW-0812">Transmembrane</keyword>
<dbReference type="PANTHER" id="PTHR38421:SF1">
    <property type="entry name" value="TRANSMEMBRANE PROTEIN"/>
    <property type="match status" value="1"/>
</dbReference>
<evidence type="ECO:0000313" key="4">
    <source>
        <dbReference type="Proteomes" id="UP000078561"/>
    </source>
</evidence>
<reference evidence="3" key="1">
    <citation type="submission" date="2016-04" db="EMBL/GenBank/DDBJ databases">
        <authorList>
            <person name="Evans L.H."/>
            <person name="Alamgir A."/>
            <person name="Owens N."/>
            <person name="Weber N.D."/>
            <person name="Virtaneva K."/>
            <person name="Barbian K."/>
            <person name="Babar A."/>
            <person name="Rosenke K."/>
        </authorList>
    </citation>
    <scope>NUCLEOTIDE SEQUENCE [LARGE SCALE GENOMIC DNA]</scope>
    <source>
        <strain evidence="3">CBS 101.48</strain>
    </source>
</reference>
<accession>A0A168RZ71</accession>
<feature type="transmembrane region" description="Helical" evidence="2">
    <location>
        <begin position="287"/>
        <end position="313"/>
    </location>
</feature>
<evidence type="ECO:0000256" key="1">
    <source>
        <dbReference type="SAM" id="MobiDB-lite"/>
    </source>
</evidence>
<dbReference type="OrthoDB" id="10041630at2759"/>
<keyword evidence="2" id="KW-0472">Membrane</keyword>
<dbReference type="PANTHER" id="PTHR38421">
    <property type="entry name" value="TRANSMEMBRANE PROTEIN USGS"/>
    <property type="match status" value="1"/>
</dbReference>
<protein>
    <submittedName>
        <fullName evidence="3">Uncharacterized protein</fullName>
    </submittedName>
</protein>
<feature type="transmembrane region" description="Helical" evidence="2">
    <location>
        <begin position="231"/>
        <end position="253"/>
    </location>
</feature>